<sequence length="124" mass="14234">MIKCLFMLYRAPHLSREEFVEYWQNKHAPLALEHAASMKMKRYVQNHRVDHVVAESSRQSRGCVMGDFDGVAEACWNSFDEMLAGGGDTPEEVARAILEDEAQFVDLQRSIIWFAEEKPILSES</sequence>
<dbReference type="InterPro" id="IPR011008">
    <property type="entry name" value="Dimeric_a/b-barrel"/>
</dbReference>
<dbReference type="OrthoDB" id="6369070at2"/>
<dbReference type="Gene3D" id="3.30.70.100">
    <property type="match status" value="1"/>
</dbReference>
<keyword evidence="3" id="KW-1185">Reference proteome</keyword>
<accession>A0A5P9NP19</accession>
<dbReference type="NCBIfam" id="TIGR02118">
    <property type="entry name" value="EthD family reductase"/>
    <property type="match status" value="1"/>
</dbReference>
<dbReference type="EMBL" id="CP036422">
    <property type="protein sequence ID" value="QFU77185.1"/>
    <property type="molecule type" value="Genomic_DNA"/>
</dbReference>
<dbReference type="SUPFAM" id="SSF54909">
    <property type="entry name" value="Dimeric alpha+beta barrel"/>
    <property type="match status" value="1"/>
</dbReference>
<gene>
    <name evidence="2" type="ORF">EY643_16820</name>
</gene>
<reference evidence="2 3" key="1">
    <citation type="submission" date="2019-02" db="EMBL/GenBank/DDBJ databases">
        <authorList>
            <person name="Li S.-H."/>
        </authorList>
    </citation>
    <scope>NUCLEOTIDE SEQUENCE [LARGE SCALE GENOMIC DNA]</scope>
    <source>
        <strain evidence="2 3">IMCC14385</strain>
    </source>
</reference>
<dbReference type="RefSeq" id="WP_153240330.1">
    <property type="nucleotide sequence ID" value="NZ_CP036422.1"/>
</dbReference>
<dbReference type="KEGG" id="halc:EY643_16820"/>
<dbReference type="AlphaFoldDB" id="A0A5P9NP19"/>
<dbReference type="Pfam" id="PF07110">
    <property type="entry name" value="EthD"/>
    <property type="match status" value="1"/>
</dbReference>
<organism evidence="2 3">
    <name type="scientific">Halioglobus maricola</name>
    <dbReference type="NCBI Taxonomy" id="2601894"/>
    <lineage>
        <taxon>Bacteria</taxon>
        <taxon>Pseudomonadati</taxon>
        <taxon>Pseudomonadota</taxon>
        <taxon>Gammaproteobacteria</taxon>
        <taxon>Cellvibrionales</taxon>
        <taxon>Halieaceae</taxon>
        <taxon>Halioglobus</taxon>
    </lineage>
</organism>
<dbReference type="GO" id="GO:0016491">
    <property type="term" value="F:oxidoreductase activity"/>
    <property type="evidence" value="ECO:0007669"/>
    <property type="project" value="InterPro"/>
</dbReference>
<evidence type="ECO:0000313" key="3">
    <source>
        <dbReference type="Proteomes" id="UP000326287"/>
    </source>
</evidence>
<feature type="domain" description="EthD" evidence="1">
    <location>
        <begin position="12"/>
        <end position="107"/>
    </location>
</feature>
<dbReference type="Proteomes" id="UP000326287">
    <property type="component" value="Chromosome"/>
</dbReference>
<evidence type="ECO:0000313" key="2">
    <source>
        <dbReference type="EMBL" id="QFU77185.1"/>
    </source>
</evidence>
<dbReference type="InterPro" id="IPR009799">
    <property type="entry name" value="EthD_dom"/>
</dbReference>
<protein>
    <submittedName>
        <fullName evidence="2">EthD family reductase</fullName>
    </submittedName>
</protein>
<evidence type="ECO:0000259" key="1">
    <source>
        <dbReference type="Pfam" id="PF07110"/>
    </source>
</evidence>
<name>A0A5P9NP19_9GAMM</name>
<proteinExistence type="predicted"/>